<dbReference type="PROSITE" id="PS00216">
    <property type="entry name" value="SUGAR_TRANSPORT_1"/>
    <property type="match status" value="1"/>
</dbReference>
<feature type="transmembrane region" description="Helical" evidence="9">
    <location>
        <begin position="232"/>
        <end position="262"/>
    </location>
</feature>
<dbReference type="AlphaFoldDB" id="A0A0A0DAM9"/>
<dbReference type="Proteomes" id="UP000029995">
    <property type="component" value="Unassembled WGS sequence"/>
</dbReference>
<evidence type="ECO:0000256" key="6">
    <source>
        <dbReference type="ARBA" id="ARBA00022989"/>
    </source>
</evidence>
<evidence type="ECO:0000256" key="5">
    <source>
        <dbReference type="ARBA" id="ARBA00022692"/>
    </source>
</evidence>
<evidence type="ECO:0000313" key="12">
    <source>
        <dbReference type="Proteomes" id="UP000029995"/>
    </source>
</evidence>
<dbReference type="Pfam" id="PF07690">
    <property type="entry name" value="MFS_1"/>
    <property type="match status" value="1"/>
</dbReference>
<feature type="transmembrane region" description="Helical" evidence="9">
    <location>
        <begin position="301"/>
        <end position="320"/>
    </location>
</feature>
<feature type="domain" description="Major facilitator superfamily (MFS) profile" evidence="10">
    <location>
        <begin position="9"/>
        <end position="388"/>
    </location>
</feature>
<feature type="transmembrane region" description="Helical" evidence="9">
    <location>
        <begin position="332"/>
        <end position="354"/>
    </location>
</feature>
<feature type="transmembrane region" description="Helical" evidence="9">
    <location>
        <begin position="42"/>
        <end position="63"/>
    </location>
</feature>
<dbReference type="InterPro" id="IPR020846">
    <property type="entry name" value="MFS_dom"/>
</dbReference>
<comment type="function">
    <text evidence="1">Resistance to tetracycline by an active tetracycline efflux. This is an energy-dependent process that decreases the accumulation of the antibiotic in whole cells. This protein functions as a metal-tetracycline/H(+) antiporter.</text>
</comment>
<evidence type="ECO:0000256" key="4">
    <source>
        <dbReference type="ARBA" id="ARBA00022448"/>
    </source>
</evidence>
<accession>A0A0A0DAM9</accession>
<dbReference type="OrthoDB" id="9800416at2"/>
<reference evidence="11 12" key="1">
    <citation type="submission" date="2014-01" db="EMBL/GenBank/DDBJ databases">
        <title>Genome sequence determination for a cystic fibrosis isolate, Inquilinus limosus.</title>
        <authorList>
            <person name="Pino M."/>
            <person name="Di Conza J."/>
            <person name="Gutkind G."/>
        </authorList>
    </citation>
    <scope>NUCLEOTIDE SEQUENCE [LARGE SCALE GENOMIC DNA]</scope>
    <source>
        <strain evidence="11 12">MP06</strain>
    </source>
</reference>
<evidence type="ECO:0000259" key="10">
    <source>
        <dbReference type="PROSITE" id="PS50850"/>
    </source>
</evidence>
<comment type="subcellular location">
    <subcellularLocation>
        <location evidence="2">Endomembrane system</location>
        <topology evidence="2">Multi-pass membrane protein</topology>
    </subcellularLocation>
</comment>
<dbReference type="InterPro" id="IPR036259">
    <property type="entry name" value="MFS_trans_sf"/>
</dbReference>
<feature type="transmembrane region" description="Helical" evidence="9">
    <location>
        <begin position="100"/>
        <end position="120"/>
    </location>
</feature>
<dbReference type="EMBL" id="JANX01000127">
    <property type="protein sequence ID" value="KGM34027.1"/>
    <property type="molecule type" value="Genomic_DNA"/>
</dbReference>
<dbReference type="PANTHER" id="PTHR23501:SF191">
    <property type="entry name" value="VACUOLAR BASIC AMINO ACID TRANSPORTER 4"/>
    <property type="match status" value="1"/>
</dbReference>
<dbReference type="Gene3D" id="1.20.1720.10">
    <property type="entry name" value="Multidrug resistance protein D"/>
    <property type="match status" value="1"/>
</dbReference>
<gene>
    <name evidence="11" type="ORF">P409_12520</name>
</gene>
<protein>
    <recommendedName>
        <fullName evidence="8">MFS-type drug efflux transporter P55</fullName>
    </recommendedName>
</protein>
<dbReference type="InterPro" id="IPR005829">
    <property type="entry name" value="Sugar_transporter_CS"/>
</dbReference>
<keyword evidence="5 9" id="KW-0812">Transmembrane</keyword>
<feature type="transmembrane region" description="Helical" evidence="9">
    <location>
        <begin position="157"/>
        <end position="179"/>
    </location>
</feature>
<keyword evidence="6 9" id="KW-1133">Transmembrane helix</keyword>
<dbReference type="InterPro" id="IPR001958">
    <property type="entry name" value="Tet-R_TetA/multi-R_MdtG-like"/>
</dbReference>
<feature type="transmembrane region" description="Helical" evidence="9">
    <location>
        <begin position="274"/>
        <end position="295"/>
    </location>
</feature>
<dbReference type="SUPFAM" id="SSF103473">
    <property type="entry name" value="MFS general substrate transporter"/>
    <property type="match status" value="1"/>
</dbReference>
<evidence type="ECO:0000256" key="1">
    <source>
        <dbReference type="ARBA" id="ARBA00003279"/>
    </source>
</evidence>
<feature type="transmembrane region" description="Helical" evidence="9">
    <location>
        <begin position="132"/>
        <end position="151"/>
    </location>
</feature>
<dbReference type="PRINTS" id="PR01035">
    <property type="entry name" value="TCRTETA"/>
</dbReference>
<evidence type="ECO:0000313" key="11">
    <source>
        <dbReference type="EMBL" id="KGM34027.1"/>
    </source>
</evidence>
<keyword evidence="7 9" id="KW-0472">Membrane</keyword>
<dbReference type="RefSeq" id="WP_034836526.1">
    <property type="nucleotide sequence ID" value="NZ_JANX01000127.1"/>
</dbReference>
<evidence type="ECO:0000256" key="3">
    <source>
        <dbReference type="ARBA" id="ARBA00007520"/>
    </source>
</evidence>
<dbReference type="GO" id="GO:0022857">
    <property type="term" value="F:transmembrane transporter activity"/>
    <property type="evidence" value="ECO:0007669"/>
    <property type="project" value="InterPro"/>
</dbReference>
<dbReference type="InterPro" id="IPR011701">
    <property type="entry name" value="MFS"/>
</dbReference>
<dbReference type="PROSITE" id="PS50850">
    <property type="entry name" value="MFS"/>
    <property type="match status" value="1"/>
</dbReference>
<name>A0A0A0DAM9_9PROT</name>
<proteinExistence type="inferred from homology"/>
<evidence type="ECO:0000256" key="2">
    <source>
        <dbReference type="ARBA" id="ARBA00004127"/>
    </source>
</evidence>
<feature type="transmembrane region" description="Helical" evidence="9">
    <location>
        <begin position="366"/>
        <end position="387"/>
    </location>
</feature>
<dbReference type="GO" id="GO:0012505">
    <property type="term" value="C:endomembrane system"/>
    <property type="evidence" value="ECO:0007669"/>
    <property type="project" value="UniProtKB-SubCell"/>
</dbReference>
<evidence type="ECO:0000256" key="7">
    <source>
        <dbReference type="ARBA" id="ARBA00023136"/>
    </source>
</evidence>
<feature type="transmembrane region" description="Helical" evidence="9">
    <location>
        <begin position="75"/>
        <end position="94"/>
    </location>
</feature>
<organism evidence="11 12">
    <name type="scientific">Inquilinus limosus MP06</name>
    <dbReference type="NCBI Taxonomy" id="1398085"/>
    <lineage>
        <taxon>Bacteria</taxon>
        <taxon>Pseudomonadati</taxon>
        <taxon>Pseudomonadota</taxon>
        <taxon>Alphaproteobacteria</taxon>
        <taxon>Rhodospirillales</taxon>
        <taxon>Rhodospirillaceae</taxon>
        <taxon>Inquilinus</taxon>
    </lineage>
</organism>
<dbReference type="GO" id="GO:0005886">
    <property type="term" value="C:plasma membrane"/>
    <property type="evidence" value="ECO:0007669"/>
    <property type="project" value="TreeGrafter"/>
</dbReference>
<sequence>MRKASSPPALATLILFTATSVVTLNMIVPSLANIAADLQADYALVSLALGGYLAVSAMVQLGVGRLSDRVGRRPVLLAALAVFIVASLGCAAAQTAWVLLAFRMLQAAVVSGSVLSLAIVRDTAAEAEAARLLGRIGMAMALGPMLGPMLGSVLDAAFGWRVIFLLYAAAGAGLLCLAWSDLGETVRPMADGAPDGGRLAGLLREPLFWCYALCTAFSTGAFYIFLAGAPRIAATVFGIGTAELGLFVGSITAGFIVGSWLGSRLVGRHPPATVMLLGRVLACLGLLAGLAIIALGTLTPASYFGCTIFVGLGNGMTTPNSNAGVMSVRPRLAGTAAGITGALTVLGGALATTLTGLALSGEPSPALLIGLMLLASFLGLLAAAAAVRLGRTASRLPAT</sequence>
<comment type="caution">
    <text evidence="11">The sequence shown here is derived from an EMBL/GenBank/DDBJ whole genome shotgun (WGS) entry which is preliminary data.</text>
</comment>
<feature type="transmembrane region" description="Helical" evidence="9">
    <location>
        <begin position="208"/>
        <end position="226"/>
    </location>
</feature>
<keyword evidence="4" id="KW-0813">Transport</keyword>
<evidence type="ECO:0000256" key="9">
    <source>
        <dbReference type="SAM" id="Phobius"/>
    </source>
</evidence>
<dbReference type="PANTHER" id="PTHR23501">
    <property type="entry name" value="MAJOR FACILITATOR SUPERFAMILY"/>
    <property type="match status" value="1"/>
</dbReference>
<evidence type="ECO:0000256" key="8">
    <source>
        <dbReference type="ARBA" id="ARBA00044273"/>
    </source>
</evidence>
<comment type="similarity">
    <text evidence="3">Belongs to the major facilitator superfamily. TCR/Tet family.</text>
</comment>